<dbReference type="AlphaFoldDB" id="A0A1W1WHL6"/>
<keyword evidence="6 7" id="KW-0472">Membrane</keyword>
<dbReference type="InterPro" id="IPR026030">
    <property type="entry name" value="Pur-cyt_permease_Fcy2/21/22"/>
</dbReference>
<evidence type="ECO:0000256" key="5">
    <source>
        <dbReference type="ARBA" id="ARBA00022989"/>
    </source>
</evidence>
<dbReference type="PANTHER" id="PTHR31806:SF1">
    <property type="entry name" value="PURINE-CYTOSINE PERMEASE FCY2-RELATED"/>
    <property type="match status" value="1"/>
</dbReference>
<feature type="transmembrane region" description="Helical" evidence="8">
    <location>
        <begin position="98"/>
        <end position="117"/>
    </location>
</feature>
<organism evidence="9 10">
    <name type="scientific">Sulfobacillus thermosulfidooxidans (strain DSM 9293 / VKM B-1269 / AT-1)</name>
    <dbReference type="NCBI Taxonomy" id="929705"/>
    <lineage>
        <taxon>Bacteria</taxon>
        <taxon>Bacillati</taxon>
        <taxon>Bacillota</taxon>
        <taxon>Clostridia</taxon>
        <taxon>Eubacteriales</taxon>
        <taxon>Clostridiales Family XVII. Incertae Sedis</taxon>
        <taxon>Sulfobacillus</taxon>
    </lineage>
</organism>
<evidence type="ECO:0000313" key="9">
    <source>
        <dbReference type="EMBL" id="SMC05746.1"/>
    </source>
</evidence>
<feature type="transmembrane region" description="Helical" evidence="8">
    <location>
        <begin position="423"/>
        <end position="445"/>
    </location>
</feature>
<proteinExistence type="inferred from homology"/>
<dbReference type="InterPro" id="IPR001248">
    <property type="entry name" value="Pur-cyt_permease"/>
</dbReference>
<feature type="transmembrane region" description="Helical" evidence="8">
    <location>
        <begin position="392"/>
        <end position="411"/>
    </location>
</feature>
<evidence type="ECO:0000256" key="8">
    <source>
        <dbReference type="SAM" id="Phobius"/>
    </source>
</evidence>
<dbReference type="GO" id="GO:0005886">
    <property type="term" value="C:plasma membrane"/>
    <property type="evidence" value="ECO:0007669"/>
    <property type="project" value="TreeGrafter"/>
</dbReference>
<feature type="transmembrane region" description="Helical" evidence="8">
    <location>
        <begin position="323"/>
        <end position="344"/>
    </location>
</feature>
<feature type="transmembrane region" description="Helical" evidence="8">
    <location>
        <begin position="198"/>
        <end position="215"/>
    </location>
</feature>
<keyword evidence="5 8" id="KW-1133">Transmembrane helix</keyword>
<reference evidence="10" key="1">
    <citation type="submission" date="2017-04" db="EMBL/GenBank/DDBJ databases">
        <authorList>
            <person name="Varghese N."/>
            <person name="Submissions S."/>
        </authorList>
    </citation>
    <scope>NUCLEOTIDE SEQUENCE [LARGE SCALE GENOMIC DNA]</scope>
    <source>
        <strain evidence="10">DSM 9293</strain>
    </source>
</reference>
<dbReference type="GO" id="GO:0022857">
    <property type="term" value="F:transmembrane transporter activity"/>
    <property type="evidence" value="ECO:0007669"/>
    <property type="project" value="InterPro"/>
</dbReference>
<evidence type="ECO:0000256" key="1">
    <source>
        <dbReference type="ARBA" id="ARBA00004141"/>
    </source>
</evidence>
<feature type="transmembrane region" description="Helical" evidence="8">
    <location>
        <begin position="30"/>
        <end position="52"/>
    </location>
</feature>
<evidence type="ECO:0000256" key="7">
    <source>
        <dbReference type="PIRNR" id="PIRNR002744"/>
    </source>
</evidence>
<gene>
    <name evidence="9" type="ORF">SAMN00768000_2424</name>
</gene>
<dbReference type="Gene3D" id="1.10.4160.10">
    <property type="entry name" value="Hydantoin permease"/>
    <property type="match status" value="1"/>
</dbReference>
<evidence type="ECO:0000256" key="4">
    <source>
        <dbReference type="ARBA" id="ARBA00022692"/>
    </source>
</evidence>
<evidence type="ECO:0000256" key="3">
    <source>
        <dbReference type="ARBA" id="ARBA00022448"/>
    </source>
</evidence>
<dbReference type="RefSeq" id="WP_020373592.1">
    <property type="nucleotide sequence ID" value="NZ_FWWY01000001.1"/>
</dbReference>
<feature type="transmembrane region" description="Helical" evidence="8">
    <location>
        <begin position="137"/>
        <end position="156"/>
    </location>
</feature>
<comment type="subcellular location">
    <subcellularLocation>
        <location evidence="1">Membrane</location>
        <topology evidence="1">Multi-pass membrane protein</topology>
    </subcellularLocation>
</comment>
<evidence type="ECO:0000313" key="10">
    <source>
        <dbReference type="Proteomes" id="UP000192660"/>
    </source>
</evidence>
<dbReference type="CDD" id="cd11484">
    <property type="entry name" value="SLC-NCS1sbd_CobB-like"/>
    <property type="match status" value="1"/>
</dbReference>
<feature type="transmembrane region" description="Helical" evidence="8">
    <location>
        <begin position="350"/>
        <end position="371"/>
    </location>
</feature>
<keyword evidence="10" id="KW-1185">Reference proteome</keyword>
<comment type="similarity">
    <text evidence="2 7">Belongs to the purine-cytosine permease (2.A.39) family.</text>
</comment>
<feature type="transmembrane region" description="Helical" evidence="8">
    <location>
        <begin position="235"/>
        <end position="259"/>
    </location>
</feature>
<keyword evidence="4 8" id="KW-0812">Transmembrane</keyword>
<name>A0A1W1WHL6_SULTA</name>
<dbReference type="Proteomes" id="UP000192660">
    <property type="component" value="Unassembled WGS sequence"/>
</dbReference>
<evidence type="ECO:0000256" key="2">
    <source>
        <dbReference type="ARBA" id="ARBA00008974"/>
    </source>
</evidence>
<sequence>MSELSAVEKAIERHSYDVIPLTERHGTPKWLFFMWYGINAQIFVVATGALGVLIGLNFWGTVLAIVVGNLVGSIFMALHSAQGPKLGLPQMIQSRAQFGFYGSLWPLFIVWAMYVIFAATNIVMAGQAFQAVYHGSVNLWAAIMTIPMILIAIFGYDWIHYGFRYATWLYSIVFIVLTIMLLVHGLPAHDLAHGKFTWGNFFLALSIYATWQISYSPYVSDYSRYLSPNLATHTFWATFWGTNIGSIWLMILGAALAALNPAAQTLSAIQGLGGHSWGTIIALLLGIGQLIPGAVNIYGGAIVTLSAGSNIRPFESTRMLRSIVALVVGILSALIAIAGSGHFMTNVENFLLFLMYFLIPWTAINLTDFYWIHRGNYKIADLFSPKGVYGRWGWPALIVYTVTFLIEVPFMNTTVYQGPISKALGGADISWIIGLIVAVPLYYWADRKWGKKDAISSVLTDREPQIVE</sequence>
<dbReference type="PIRSF" id="PIRSF002744">
    <property type="entry name" value="Pur-cyt_permease"/>
    <property type="match status" value="1"/>
</dbReference>
<dbReference type="PANTHER" id="PTHR31806">
    <property type="entry name" value="PURINE-CYTOSINE PERMEASE FCY2-RELATED"/>
    <property type="match status" value="1"/>
</dbReference>
<dbReference type="OrthoDB" id="9809167at2"/>
<dbReference type="Pfam" id="PF02133">
    <property type="entry name" value="Transp_cyt_pur"/>
    <property type="match status" value="1"/>
</dbReference>
<feature type="transmembrane region" description="Helical" evidence="8">
    <location>
        <begin position="279"/>
        <end position="303"/>
    </location>
</feature>
<accession>A0A1W1WHL6</accession>
<protein>
    <submittedName>
        <fullName evidence="9">Nucleobase:cation symporter-1, NCS1 family</fullName>
    </submittedName>
</protein>
<dbReference type="EMBL" id="FWWY01000001">
    <property type="protein sequence ID" value="SMC05746.1"/>
    <property type="molecule type" value="Genomic_DNA"/>
</dbReference>
<feature type="transmembrane region" description="Helical" evidence="8">
    <location>
        <begin position="168"/>
        <end position="186"/>
    </location>
</feature>
<evidence type="ECO:0000256" key="6">
    <source>
        <dbReference type="ARBA" id="ARBA00023136"/>
    </source>
</evidence>
<keyword evidence="3 7" id="KW-0813">Transport</keyword>
<feature type="transmembrane region" description="Helical" evidence="8">
    <location>
        <begin position="58"/>
        <end position="78"/>
    </location>
</feature>